<gene>
    <name evidence="1" type="ORF">RclHR1_00150056</name>
</gene>
<accession>A0A2Z6QE50</accession>
<name>A0A2Z6QE50_9GLOM</name>
<organism evidence="1 2">
    <name type="scientific">Rhizophagus clarus</name>
    <dbReference type="NCBI Taxonomy" id="94130"/>
    <lineage>
        <taxon>Eukaryota</taxon>
        <taxon>Fungi</taxon>
        <taxon>Fungi incertae sedis</taxon>
        <taxon>Mucoromycota</taxon>
        <taxon>Glomeromycotina</taxon>
        <taxon>Glomeromycetes</taxon>
        <taxon>Glomerales</taxon>
        <taxon>Glomeraceae</taxon>
        <taxon>Rhizophagus</taxon>
    </lineage>
</organism>
<evidence type="ECO:0000313" key="1">
    <source>
        <dbReference type="EMBL" id="GBB88460.1"/>
    </source>
</evidence>
<evidence type="ECO:0008006" key="3">
    <source>
        <dbReference type="Google" id="ProtNLM"/>
    </source>
</evidence>
<dbReference type="AlphaFoldDB" id="A0A2Z6QE50"/>
<dbReference type="Proteomes" id="UP000247702">
    <property type="component" value="Unassembled WGS sequence"/>
</dbReference>
<keyword evidence="2" id="KW-1185">Reference proteome</keyword>
<dbReference type="InterPro" id="IPR036691">
    <property type="entry name" value="Endo/exonu/phosph_ase_sf"/>
</dbReference>
<comment type="caution">
    <text evidence="1">The sequence shown here is derived from an EMBL/GenBank/DDBJ whole genome shotgun (WGS) entry which is preliminary data.</text>
</comment>
<evidence type="ECO:0000313" key="2">
    <source>
        <dbReference type="Proteomes" id="UP000247702"/>
    </source>
</evidence>
<dbReference type="Gene3D" id="3.60.10.10">
    <property type="entry name" value="Endonuclease/exonuclease/phosphatase"/>
    <property type="match status" value="1"/>
</dbReference>
<proteinExistence type="predicted"/>
<reference evidence="1 2" key="1">
    <citation type="submission" date="2017-11" db="EMBL/GenBank/DDBJ databases">
        <title>The genome of Rhizophagus clarus HR1 reveals common genetic basis of auxotrophy among arbuscular mycorrhizal fungi.</title>
        <authorList>
            <person name="Kobayashi Y."/>
        </authorList>
    </citation>
    <scope>NUCLEOTIDE SEQUENCE [LARGE SCALE GENOMIC DNA]</scope>
    <source>
        <strain evidence="1 2">HR1</strain>
    </source>
</reference>
<dbReference type="EMBL" id="BEXD01000557">
    <property type="protein sequence ID" value="GBB88460.1"/>
    <property type="molecule type" value="Genomic_DNA"/>
</dbReference>
<sequence>MAKDNPLYLDLSITVHNIKGMGSNATVHKLDDLMTLLQDYDIDIVIITETNSDRKKSTFLDITRYNNRYKFYFSDKNMNKNKSIGYGGKNEEPTYTRIDMLWMKGSENIIVNRAYIIPSEECTDSDHDILITRIYMAEFLVNNRRYTRRIAFNQSRIAATTRTVNEGHEKARRPKMKPGVSGLSSTKRQIIDLDKTHKNNIELFHNSDIRADNRDTTEEAIGSQEQLLNIINSCWSQITASIDEAINSHLHTKMSSIHRTKQTNRKSIDYIAAKHTSKLYKLLKDLKRYHGEISDLRYSEEQTICIINAVKYWNIKFPKYNRDYSDLSLITFTDNRNFRITNIDIKDPRCIHILEDNIKTCREMDHLGSLQ</sequence>
<protein>
    <recommendedName>
        <fullName evidence="3">Endonuclease/exonuclease/phosphatase domain-containing protein</fullName>
    </recommendedName>
</protein>